<evidence type="ECO:0000313" key="2">
    <source>
        <dbReference type="EMBL" id="OMQ18940.1"/>
    </source>
</evidence>
<keyword evidence="1" id="KW-0472">Membrane</keyword>
<feature type="transmembrane region" description="Helical" evidence="1">
    <location>
        <begin position="82"/>
        <end position="106"/>
    </location>
</feature>
<protein>
    <submittedName>
        <fullName evidence="2">Uncharacterized protein</fullName>
    </submittedName>
</protein>
<keyword evidence="1" id="KW-0812">Transmembrane</keyword>
<reference evidence="2 3" key="1">
    <citation type="submission" date="2016-11" db="EMBL/GenBank/DDBJ databases">
        <title>Rahnella oryzae sp. nov., isolated from rice root.</title>
        <authorList>
            <person name="Zhang X.-X."/>
            <person name="Zhang J."/>
        </authorList>
    </citation>
    <scope>NUCLEOTIDE SEQUENCE [LARGE SCALE GENOMIC DNA]</scope>
    <source>
        <strain evidence="2 3">J11-6</strain>
    </source>
</reference>
<proteinExistence type="predicted"/>
<keyword evidence="3" id="KW-1185">Reference proteome</keyword>
<accession>A0A1S8CDA7</accession>
<comment type="caution">
    <text evidence="2">The sequence shown here is derived from an EMBL/GenBank/DDBJ whole genome shotgun (WGS) entry which is preliminary data.</text>
</comment>
<evidence type="ECO:0000313" key="3">
    <source>
        <dbReference type="Proteomes" id="UP000216021"/>
    </source>
</evidence>
<dbReference type="RefSeq" id="WP_076944352.1">
    <property type="nucleotide sequence ID" value="NZ_MOXD01000023.1"/>
</dbReference>
<dbReference type="Proteomes" id="UP000216021">
    <property type="component" value="Unassembled WGS sequence"/>
</dbReference>
<feature type="transmembrane region" description="Helical" evidence="1">
    <location>
        <begin position="12"/>
        <end position="30"/>
    </location>
</feature>
<gene>
    <name evidence="2" type="ORF">BMI79_21740</name>
</gene>
<dbReference type="AlphaFoldDB" id="A0A1S8CDA7"/>
<dbReference type="EMBL" id="MOXD01000023">
    <property type="protein sequence ID" value="OMQ18940.1"/>
    <property type="molecule type" value="Genomic_DNA"/>
</dbReference>
<sequence>MNKSYYFENKYKKWSITAVICIIMGGWFWYILWASSISHNTILQKSVPEWITYISFGALIGSFSFIRAFYLRTFNKTLKYLCNAFFGGFCLGFVLSLNCYDVYVYLFPDKIIGYESEYEVVFPGPSRGKHGHCEAGIWLKDQNTARWIQLCTNKEFLRSHRKQGMTGVWVTARVNKIGTYIVKYEFIYI</sequence>
<dbReference type="OrthoDB" id="6884671at2"/>
<name>A0A1S8CDA7_9GAMM</name>
<feature type="transmembrane region" description="Helical" evidence="1">
    <location>
        <begin position="50"/>
        <end position="70"/>
    </location>
</feature>
<keyword evidence="1" id="KW-1133">Transmembrane helix</keyword>
<organism evidence="2 3">
    <name type="scientific">Serratia oryzae</name>
    <dbReference type="NCBI Taxonomy" id="2034155"/>
    <lineage>
        <taxon>Bacteria</taxon>
        <taxon>Pseudomonadati</taxon>
        <taxon>Pseudomonadota</taxon>
        <taxon>Gammaproteobacteria</taxon>
        <taxon>Enterobacterales</taxon>
        <taxon>Yersiniaceae</taxon>
        <taxon>Serratia</taxon>
    </lineage>
</organism>
<evidence type="ECO:0000256" key="1">
    <source>
        <dbReference type="SAM" id="Phobius"/>
    </source>
</evidence>